<keyword evidence="1" id="KW-1185">Reference proteome</keyword>
<accession>A0A6P8K7M2</accession>
<gene>
    <name evidence="2" type="primary">LOC117143700</name>
</gene>
<dbReference type="RefSeq" id="XP_033164387.1">
    <property type="nucleotide sequence ID" value="XM_033308496.1"/>
</dbReference>
<evidence type="ECO:0000313" key="1">
    <source>
        <dbReference type="Proteomes" id="UP000515162"/>
    </source>
</evidence>
<proteinExistence type="predicted"/>
<evidence type="ECO:0000313" key="2">
    <source>
        <dbReference type="RefSeq" id="XP_033164387.1"/>
    </source>
</evidence>
<protein>
    <submittedName>
        <fullName evidence="2">Uncharacterized protein LOC117143700</fullName>
    </submittedName>
</protein>
<dbReference type="Proteomes" id="UP000515162">
    <property type="component" value="Chromosome 3R"/>
</dbReference>
<dbReference type="AlphaFoldDB" id="A0A6P8K7M2"/>
<reference evidence="2" key="1">
    <citation type="submission" date="2025-08" db="UniProtKB">
        <authorList>
            <consortium name="RefSeq"/>
        </authorList>
    </citation>
    <scope>IDENTIFICATION</scope>
    <source>
        <strain evidence="2">Mau12</strain>
        <tissue evidence="2">Whole Body</tissue>
    </source>
</reference>
<sequence length="142" mass="16191">MIIKTTDADRVAKSWLRLWIGGSGLELHRLDWRRTYVQLHFPFNLVLVARCGSVWCNAVVPHNLSRGNRKPIFMSIFLFNKLADWSRLRMRKICKLPSTGIISCPPGDATQQMCTGRKCIDADAGAQKHRFRYTASEVALTD</sequence>
<name>A0A6P8K7M2_DROMA</name>
<dbReference type="GeneID" id="117143700"/>
<organism evidence="1 2">
    <name type="scientific">Drosophila mauritiana</name>
    <name type="common">Fruit fly</name>
    <dbReference type="NCBI Taxonomy" id="7226"/>
    <lineage>
        <taxon>Eukaryota</taxon>
        <taxon>Metazoa</taxon>
        <taxon>Ecdysozoa</taxon>
        <taxon>Arthropoda</taxon>
        <taxon>Hexapoda</taxon>
        <taxon>Insecta</taxon>
        <taxon>Pterygota</taxon>
        <taxon>Neoptera</taxon>
        <taxon>Endopterygota</taxon>
        <taxon>Diptera</taxon>
        <taxon>Brachycera</taxon>
        <taxon>Muscomorpha</taxon>
        <taxon>Ephydroidea</taxon>
        <taxon>Drosophilidae</taxon>
        <taxon>Drosophila</taxon>
        <taxon>Sophophora</taxon>
    </lineage>
</organism>